<evidence type="ECO:0000259" key="2">
    <source>
        <dbReference type="SMART" id="SM00156"/>
    </source>
</evidence>
<dbReference type="InParanoid" id="G0P1B5"/>
<evidence type="ECO:0000313" key="3">
    <source>
        <dbReference type="EMBL" id="EGT42289.1"/>
    </source>
</evidence>
<dbReference type="eggNOG" id="KOG0374">
    <property type="taxonomic scope" value="Eukaryota"/>
</dbReference>
<name>G0P1B5_CAEBE</name>
<proteinExistence type="predicted"/>
<dbReference type="Pfam" id="PF06653">
    <property type="entry name" value="Claudin_3"/>
    <property type="match status" value="1"/>
</dbReference>
<reference evidence="4" key="1">
    <citation type="submission" date="2011-07" db="EMBL/GenBank/DDBJ databases">
        <authorList>
            <consortium name="Caenorhabditis brenneri Sequencing and Analysis Consortium"/>
            <person name="Wilson R.K."/>
        </authorList>
    </citation>
    <scope>NUCLEOTIDE SEQUENCE [LARGE SCALE GENOMIC DNA]</scope>
    <source>
        <strain evidence="4">PB2801</strain>
    </source>
</reference>
<dbReference type="AlphaFoldDB" id="G0P1B5"/>
<dbReference type="OrthoDB" id="1930084at2759"/>
<dbReference type="PANTHER" id="PTHR11668">
    <property type="entry name" value="SERINE/THREONINE PROTEIN PHOSPHATASE"/>
    <property type="match status" value="1"/>
</dbReference>
<accession>G0P1B5</accession>
<feature type="domain" description="Serine/threonine specific protein phosphatases" evidence="2">
    <location>
        <begin position="88"/>
        <end position="325"/>
    </location>
</feature>
<protein>
    <recommendedName>
        <fullName evidence="2">Serine/threonine specific protein phosphatases domain-containing protein</fullName>
    </recommendedName>
</protein>
<feature type="transmembrane region" description="Helical" evidence="1">
    <location>
        <begin position="121"/>
        <end position="143"/>
    </location>
</feature>
<dbReference type="SMART" id="SM00156">
    <property type="entry name" value="PP2Ac"/>
    <property type="match status" value="1"/>
</dbReference>
<dbReference type="EMBL" id="GL380011">
    <property type="protein sequence ID" value="EGT42289.1"/>
    <property type="molecule type" value="Genomic_DNA"/>
</dbReference>
<feature type="transmembrane region" description="Helical" evidence="1">
    <location>
        <begin position="79"/>
        <end position="101"/>
    </location>
</feature>
<dbReference type="Pfam" id="PF00149">
    <property type="entry name" value="Metallophos"/>
    <property type="match status" value="1"/>
</dbReference>
<dbReference type="InterPro" id="IPR029052">
    <property type="entry name" value="Metallo-depent_PP-like"/>
</dbReference>
<dbReference type="PRINTS" id="PR00114">
    <property type="entry name" value="STPHPHTASE"/>
</dbReference>
<organism evidence="4">
    <name type="scientific">Caenorhabditis brenneri</name>
    <name type="common">Nematode worm</name>
    <dbReference type="NCBI Taxonomy" id="135651"/>
    <lineage>
        <taxon>Eukaryota</taxon>
        <taxon>Metazoa</taxon>
        <taxon>Ecdysozoa</taxon>
        <taxon>Nematoda</taxon>
        <taxon>Chromadorea</taxon>
        <taxon>Rhabditida</taxon>
        <taxon>Rhabditina</taxon>
        <taxon>Rhabditomorpha</taxon>
        <taxon>Rhabditoidea</taxon>
        <taxon>Rhabditidae</taxon>
        <taxon>Peloderinae</taxon>
        <taxon>Caenorhabditis</taxon>
    </lineage>
</organism>
<keyword evidence="1" id="KW-1133">Transmembrane helix</keyword>
<dbReference type="InterPro" id="IPR009545">
    <property type="entry name" value="Claudin-like"/>
</dbReference>
<dbReference type="GO" id="GO:0004722">
    <property type="term" value="F:protein serine/threonine phosphatase activity"/>
    <property type="evidence" value="ECO:0007669"/>
    <property type="project" value="TreeGrafter"/>
</dbReference>
<dbReference type="GO" id="GO:0005634">
    <property type="term" value="C:nucleus"/>
    <property type="evidence" value="ECO:0007669"/>
    <property type="project" value="TreeGrafter"/>
</dbReference>
<keyword evidence="4" id="KW-1185">Reference proteome</keyword>
<dbReference type="InterPro" id="IPR004843">
    <property type="entry name" value="Calcineurin-like_PHP"/>
</dbReference>
<dbReference type="PANTHER" id="PTHR11668:SF194">
    <property type="entry name" value="SERINE_THREONINE-PROTEIN PHOSPHATASE-RELATED"/>
    <property type="match status" value="1"/>
</dbReference>
<dbReference type="InterPro" id="IPR050341">
    <property type="entry name" value="PP1_catalytic_subunit"/>
</dbReference>
<gene>
    <name evidence="3" type="ORF">CAEBREN_12335</name>
</gene>
<keyword evidence="1" id="KW-0472">Membrane</keyword>
<dbReference type="Proteomes" id="UP000008068">
    <property type="component" value="Unassembled WGS sequence"/>
</dbReference>
<dbReference type="STRING" id="135651.G0P1B5"/>
<evidence type="ECO:0000313" key="4">
    <source>
        <dbReference type="Proteomes" id="UP000008068"/>
    </source>
</evidence>
<evidence type="ECO:0000256" key="1">
    <source>
        <dbReference type="SAM" id="Phobius"/>
    </source>
</evidence>
<keyword evidence="1" id="KW-0812">Transmembrane</keyword>
<sequence>MVWIFIPFISTRRVQTTAVPNGPIGPFNPNYDSRPGWFALLNAALLILTTLALFLPFWLTSNIYEPIGIVPYPMFLNQTWASVASIFMYIGLPMLCISTVIEGLLVRFCLCDVKVATHRRWYLITSVAFFITFITLFVPYILFATEVPHFLFFGEGYELYGFYSECQLKYHSALWWDFQCCFNRLPLACLISKKVICVHGGLSPELTSLDKIRSIQRPSEPTSSGLEMDLLWADPTNRGDGWFLSYRGISYLFGKKIVETACKTLKLTLIIRSHMVVPDGYEVMCGRLLITVFSVPNYGGTGNNAAVLSLNEKLEVSYKTLNPTPQPSMYLYIPTTPLTADLNPSEAYEDKCTVKRFN</sequence>
<dbReference type="Gene3D" id="3.60.21.10">
    <property type="match status" value="1"/>
</dbReference>
<dbReference type="HOGENOM" id="CLU_774388_0_0_1"/>
<dbReference type="InterPro" id="IPR006186">
    <property type="entry name" value="Ser/Thr-sp_prot-phosphatase"/>
</dbReference>
<dbReference type="SUPFAM" id="SSF56300">
    <property type="entry name" value="Metallo-dependent phosphatases"/>
    <property type="match status" value="1"/>
</dbReference>
<dbReference type="GO" id="GO:0005737">
    <property type="term" value="C:cytoplasm"/>
    <property type="evidence" value="ECO:0007669"/>
    <property type="project" value="TreeGrafter"/>
</dbReference>
<feature type="transmembrane region" description="Helical" evidence="1">
    <location>
        <begin position="37"/>
        <end position="59"/>
    </location>
</feature>